<keyword evidence="3" id="KW-1185">Reference proteome</keyword>
<dbReference type="InterPro" id="IPR029063">
    <property type="entry name" value="SAM-dependent_MTases_sf"/>
</dbReference>
<dbReference type="SUPFAM" id="SSF53335">
    <property type="entry name" value="S-adenosyl-L-methionine-dependent methyltransferases"/>
    <property type="match status" value="1"/>
</dbReference>
<dbReference type="Gene3D" id="3.40.50.150">
    <property type="entry name" value="Vaccinia Virus protein VP39"/>
    <property type="match status" value="1"/>
</dbReference>
<protein>
    <submittedName>
        <fullName evidence="2">UbiE family methyltransferase</fullName>
    </submittedName>
</protein>
<dbReference type="InterPro" id="IPR025714">
    <property type="entry name" value="Methyltranfer_dom"/>
</dbReference>
<dbReference type="GO" id="GO:0032259">
    <property type="term" value="P:methylation"/>
    <property type="evidence" value="ECO:0007669"/>
    <property type="project" value="UniProtKB-KW"/>
</dbReference>
<dbReference type="EMBL" id="BPQB01000008">
    <property type="protein sequence ID" value="GJE88048.1"/>
    <property type="molecule type" value="Genomic_DNA"/>
</dbReference>
<reference evidence="2 3" key="1">
    <citation type="submission" date="2021-08" db="EMBL/GenBank/DDBJ databases">
        <title>Draft Genome Sequence of Phanerochaete sordida strain YK-624.</title>
        <authorList>
            <person name="Mori T."/>
            <person name="Dohra H."/>
            <person name="Suzuki T."/>
            <person name="Kawagishi H."/>
            <person name="Hirai H."/>
        </authorList>
    </citation>
    <scope>NUCLEOTIDE SEQUENCE [LARGE SCALE GENOMIC DNA]</scope>
    <source>
        <strain evidence="2 3">YK-624</strain>
    </source>
</reference>
<evidence type="ECO:0000313" key="3">
    <source>
        <dbReference type="Proteomes" id="UP000703269"/>
    </source>
</evidence>
<dbReference type="Proteomes" id="UP000703269">
    <property type="component" value="Unassembled WGS sequence"/>
</dbReference>
<evidence type="ECO:0000313" key="2">
    <source>
        <dbReference type="EMBL" id="GJE88048.1"/>
    </source>
</evidence>
<name>A0A9P3LBG8_9APHY</name>
<dbReference type="OrthoDB" id="10017101at2759"/>
<keyword evidence="2" id="KW-0489">Methyltransferase</keyword>
<dbReference type="AlphaFoldDB" id="A0A9P3LBG8"/>
<organism evidence="2 3">
    <name type="scientific">Phanerochaete sordida</name>
    <dbReference type="NCBI Taxonomy" id="48140"/>
    <lineage>
        <taxon>Eukaryota</taxon>
        <taxon>Fungi</taxon>
        <taxon>Dikarya</taxon>
        <taxon>Basidiomycota</taxon>
        <taxon>Agaricomycotina</taxon>
        <taxon>Agaricomycetes</taxon>
        <taxon>Polyporales</taxon>
        <taxon>Phanerochaetaceae</taxon>
        <taxon>Phanerochaete</taxon>
    </lineage>
</organism>
<proteinExistence type="predicted"/>
<accession>A0A9P3LBG8</accession>
<dbReference type="PANTHER" id="PTHR43591:SF24">
    <property type="entry name" value="2-METHOXY-6-POLYPRENYL-1,4-BENZOQUINOL METHYLASE, MITOCHONDRIAL"/>
    <property type="match status" value="1"/>
</dbReference>
<dbReference type="CDD" id="cd02440">
    <property type="entry name" value="AdoMet_MTases"/>
    <property type="match status" value="1"/>
</dbReference>
<keyword evidence="2" id="KW-0808">Transferase</keyword>
<dbReference type="Pfam" id="PF13847">
    <property type="entry name" value="Methyltransf_31"/>
    <property type="match status" value="1"/>
</dbReference>
<evidence type="ECO:0000259" key="1">
    <source>
        <dbReference type="Pfam" id="PF13847"/>
    </source>
</evidence>
<comment type="caution">
    <text evidence="2">The sequence shown here is derived from an EMBL/GenBank/DDBJ whole genome shotgun (WGS) entry which is preliminary data.</text>
</comment>
<dbReference type="GO" id="GO:0008168">
    <property type="term" value="F:methyltransferase activity"/>
    <property type="evidence" value="ECO:0007669"/>
    <property type="project" value="UniProtKB-KW"/>
</dbReference>
<dbReference type="PANTHER" id="PTHR43591">
    <property type="entry name" value="METHYLTRANSFERASE"/>
    <property type="match status" value="1"/>
</dbReference>
<feature type="domain" description="Methyltransferase" evidence="1">
    <location>
        <begin position="38"/>
        <end position="152"/>
    </location>
</feature>
<sequence>MAATREAVYTHGHTAPVLRSHTSRTATNSAAYLLPHLKPDMAILDVGCGPGTISADFAARVPQGHVTALDSAADVLAHAREAAAARGVTNITFAAGDVHALPYADASFDVVHAHQVLQHITDPVRALREMRRVARPGGLVAVREVDFRALSWYPDTPAMDRWLDLYLRVTRGNGGTPDAGRFLHVWAREAGFDPAQVTCSASTWTYHTPEERAWLGGVWAERTLHSNFAPTAIKGGFATQEELEQVSQTWRNWEADQDGWLTMMHGEIICKV</sequence>
<gene>
    <name evidence="2" type="ORF">PsYK624_041310</name>
</gene>